<keyword evidence="4 6" id="KW-0630">Potassium</keyword>
<evidence type="ECO:0000256" key="5">
    <source>
        <dbReference type="ARBA" id="ARBA00023134"/>
    </source>
</evidence>
<dbReference type="NCBIfam" id="TIGR00231">
    <property type="entry name" value="small_GTP"/>
    <property type="match status" value="1"/>
</dbReference>
<name>A0ABT4XN80_9RHOB</name>
<dbReference type="GO" id="GO:0016787">
    <property type="term" value="F:hydrolase activity"/>
    <property type="evidence" value="ECO:0007669"/>
    <property type="project" value="UniProtKB-KW"/>
</dbReference>
<feature type="binding site" evidence="6">
    <location>
        <begin position="242"/>
        <end position="248"/>
    </location>
    <ligand>
        <name>GTP</name>
        <dbReference type="ChEBI" id="CHEBI:37565"/>
    </ligand>
</feature>
<feature type="domain" description="TrmE-type G" evidence="7">
    <location>
        <begin position="213"/>
        <end position="349"/>
    </location>
</feature>
<evidence type="ECO:0000256" key="4">
    <source>
        <dbReference type="ARBA" id="ARBA00022958"/>
    </source>
</evidence>
<feature type="binding site" evidence="6">
    <location>
        <position position="223"/>
    </location>
    <ligand>
        <name>K(+)</name>
        <dbReference type="ChEBI" id="CHEBI:29103"/>
    </ligand>
</feature>
<evidence type="ECO:0000313" key="9">
    <source>
        <dbReference type="Proteomes" id="UP001210720"/>
    </source>
</evidence>
<feature type="binding site" evidence="6">
    <location>
        <position position="227"/>
    </location>
    <ligand>
        <name>Mg(2+)</name>
        <dbReference type="ChEBI" id="CHEBI:18420"/>
    </ligand>
</feature>
<keyword evidence="6" id="KW-0963">Cytoplasm</keyword>
<evidence type="ECO:0000313" key="8">
    <source>
        <dbReference type="EMBL" id="MDA7423402.1"/>
    </source>
</evidence>
<evidence type="ECO:0000256" key="6">
    <source>
        <dbReference type="HAMAP-Rule" id="MF_00379"/>
    </source>
</evidence>
<feature type="binding site" evidence="6">
    <location>
        <position position="20"/>
    </location>
    <ligand>
        <name>(6S)-5-formyl-5,6,7,8-tetrahydrofolate</name>
        <dbReference type="ChEBI" id="CHEBI:57457"/>
    </ligand>
</feature>
<keyword evidence="6 8" id="KW-0378">Hydrolase</keyword>
<protein>
    <recommendedName>
        <fullName evidence="6">tRNA modification GTPase MnmE</fullName>
        <ecNumber evidence="6">3.6.-.-</ecNumber>
    </recommendedName>
</protein>
<dbReference type="InterPro" id="IPR027266">
    <property type="entry name" value="TrmE/GcvT-like"/>
</dbReference>
<comment type="subcellular location">
    <subcellularLocation>
        <location evidence="6">Cytoplasm</location>
    </subcellularLocation>
</comment>
<dbReference type="InterPro" id="IPR005225">
    <property type="entry name" value="Small_GTP-bd"/>
</dbReference>
<dbReference type="Proteomes" id="UP001210720">
    <property type="component" value="Unassembled WGS sequence"/>
</dbReference>
<dbReference type="SUPFAM" id="SSF52540">
    <property type="entry name" value="P-loop containing nucleoside triphosphate hydrolases"/>
    <property type="match status" value="1"/>
</dbReference>
<feature type="binding site" evidence="6">
    <location>
        <position position="247"/>
    </location>
    <ligand>
        <name>K(+)</name>
        <dbReference type="ChEBI" id="CHEBI:29103"/>
    </ligand>
</feature>
<dbReference type="Gene3D" id="3.40.50.300">
    <property type="entry name" value="P-loop containing nucleotide triphosphate hydrolases"/>
    <property type="match status" value="1"/>
</dbReference>
<feature type="binding site" evidence="6">
    <location>
        <position position="426"/>
    </location>
    <ligand>
        <name>(6S)-5-formyl-5,6,7,8-tetrahydrofolate</name>
        <dbReference type="ChEBI" id="CHEBI:57457"/>
    </ligand>
</feature>
<feature type="binding site" evidence="6">
    <location>
        <position position="242"/>
    </location>
    <ligand>
        <name>K(+)</name>
        <dbReference type="ChEBI" id="CHEBI:29103"/>
    </ligand>
</feature>
<dbReference type="Pfam" id="PF12631">
    <property type="entry name" value="MnmE_helical"/>
    <property type="match status" value="1"/>
</dbReference>
<dbReference type="Pfam" id="PF01926">
    <property type="entry name" value="MMR_HSR1"/>
    <property type="match status" value="1"/>
</dbReference>
<dbReference type="Gene3D" id="1.20.120.430">
    <property type="entry name" value="tRNA modification GTPase MnmE domain 2"/>
    <property type="match status" value="1"/>
</dbReference>
<feature type="binding site" evidence="6">
    <location>
        <position position="248"/>
    </location>
    <ligand>
        <name>Mg(2+)</name>
        <dbReference type="ChEBI" id="CHEBI:18420"/>
    </ligand>
</feature>
<dbReference type="InterPro" id="IPR031168">
    <property type="entry name" value="G_TrmE"/>
</dbReference>
<comment type="subunit">
    <text evidence="6">Homodimer. Heterotetramer of two MnmE and two MnmG subunits.</text>
</comment>
<dbReference type="CDD" id="cd14858">
    <property type="entry name" value="TrmE_N"/>
    <property type="match status" value="1"/>
</dbReference>
<accession>A0ABT4XN80</accession>
<keyword evidence="2 6" id="KW-0819">tRNA processing</keyword>
<feature type="binding site" evidence="6">
    <location>
        <position position="77"/>
    </location>
    <ligand>
        <name>(6S)-5-formyl-5,6,7,8-tetrahydrofolate</name>
        <dbReference type="ChEBI" id="CHEBI:57457"/>
    </ligand>
</feature>
<comment type="caution">
    <text evidence="8">The sequence shown here is derived from an EMBL/GenBank/DDBJ whole genome shotgun (WGS) entry which is preliminary data.</text>
</comment>
<keyword evidence="6" id="KW-0479">Metal-binding</keyword>
<dbReference type="InterPro" id="IPR004520">
    <property type="entry name" value="GTPase_MnmE"/>
</dbReference>
<feature type="binding site" evidence="6">
    <location>
        <begin position="267"/>
        <end position="270"/>
    </location>
    <ligand>
        <name>GTP</name>
        <dbReference type="ChEBI" id="CHEBI:37565"/>
    </ligand>
</feature>
<dbReference type="SUPFAM" id="SSF116878">
    <property type="entry name" value="TrmE connector domain"/>
    <property type="match status" value="1"/>
</dbReference>
<feature type="binding site" evidence="6">
    <location>
        <position position="244"/>
    </location>
    <ligand>
        <name>K(+)</name>
        <dbReference type="ChEBI" id="CHEBI:29103"/>
    </ligand>
</feature>
<dbReference type="HAMAP" id="MF_00379">
    <property type="entry name" value="GTPase_MnmE"/>
    <property type="match status" value="1"/>
</dbReference>
<comment type="function">
    <text evidence="6">Exhibits a very high intrinsic GTPase hydrolysis rate. Involved in the addition of a carboxymethylaminomethyl (cmnm) group at the wobble position (U34) of certain tRNAs, forming tRNA-cmnm(5)s(2)U34.</text>
</comment>
<reference evidence="8 9" key="1">
    <citation type="submission" date="2023-01" db="EMBL/GenBank/DDBJ databases">
        <title>Thalassococcus onchidii sp. nov., isolated from a marine invertebrate from the South China Sea.</title>
        <authorList>
            <person name="Xu S."/>
            <person name="Liu Z."/>
            <person name="Xu Y."/>
        </authorList>
    </citation>
    <scope>NUCLEOTIDE SEQUENCE [LARGE SCALE GENOMIC DNA]</scope>
    <source>
        <strain evidence="8 9">KCTC 32084</strain>
    </source>
</reference>
<dbReference type="Gene3D" id="3.30.1360.120">
    <property type="entry name" value="Probable tRNA modification gtpase trme, domain 1"/>
    <property type="match status" value="1"/>
</dbReference>
<sequence length="426" mass="45925">MDTIFAQATAPGKAGVSIVRVSGVGAAAIAETLCGPLPEARKAVLRELRDKNGVVLDQVVLLYFSEGASFTGEPIVEFHCHGSVAVVSSLLRLLSEFENTRLAEAGEFTRRALTNGRMDLTQVEALADLIEAETEAQRKSALALLSGELSQKIAVWRSKLVRAVSLLEAVIDFADEEVPVDVSDEVAELLEFVSIEISRQLRGLDSAERVRTGFEIAIVGEPNVGKSTLLNQLAGREAAITSEIAGTTRDVIEVRMDILGFPVTLLDTAGIRESDDTVEKIGVERALARAQGADLRIHLYADSELAMQPGSDDIVVKSKEDGGTGPDGISGKTGAGISWLLEQIGSRLENQVSGAELANRERHRVCLEQGQEKLDVARRMLVDGPDVYELVSEEVRFGIRALESLVGHINVEHVLDEIFSSFCIGK</sequence>
<dbReference type="NCBIfam" id="NF003661">
    <property type="entry name" value="PRK05291.1-3"/>
    <property type="match status" value="1"/>
</dbReference>
<keyword evidence="9" id="KW-1185">Reference proteome</keyword>
<dbReference type="InterPro" id="IPR027417">
    <property type="entry name" value="P-loop_NTPase"/>
</dbReference>
<evidence type="ECO:0000256" key="2">
    <source>
        <dbReference type="ARBA" id="ARBA00022694"/>
    </source>
</evidence>
<dbReference type="EMBL" id="JAQIOY010000001">
    <property type="protein sequence ID" value="MDA7423402.1"/>
    <property type="molecule type" value="Genomic_DNA"/>
</dbReference>
<dbReference type="InterPro" id="IPR027368">
    <property type="entry name" value="MnmE_dom2"/>
</dbReference>
<dbReference type="PANTHER" id="PTHR42714">
    <property type="entry name" value="TRNA MODIFICATION GTPASE GTPBP3"/>
    <property type="match status" value="1"/>
</dbReference>
<dbReference type="InterPro" id="IPR018948">
    <property type="entry name" value="GTP-bd_TrmE_N"/>
</dbReference>
<comment type="similarity">
    <text evidence="1 6">Belongs to the TRAFAC class TrmE-Era-EngA-EngB-Septin-like GTPase superfamily. TrmE GTPase family.</text>
</comment>
<dbReference type="EC" id="3.6.-.-" evidence="6"/>
<feature type="binding site" evidence="6">
    <location>
        <position position="117"/>
    </location>
    <ligand>
        <name>(6S)-5-formyl-5,6,7,8-tetrahydrofolate</name>
        <dbReference type="ChEBI" id="CHEBI:57457"/>
    </ligand>
</feature>
<dbReference type="CDD" id="cd04164">
    <property type="entry name" value="trmE"/>
    <property type="match status" value="1"/>
</dbReference>
<evidence type="ECO:0000256" key="3">
    <source>
        <dbReference type="ARBA" id="ARBA00022741"/>
    </source>
</evidence>
<dbReference type="Pfam" id="PF10396">
    <property type="entry name" value="TrmE_N"/>
    <property type="match status" value="1"/>
</dbReference>
<dbReference type="InterPro" id="IPR025867">
    <property type="entry name" value="MnmE_helical"/>
</dbReference>
<dbReference type="RefSeq" id="WP_271430758.1">
    <property type="nucleotide sequence ID" value="NZ_JAQIOY010000001.1"/>
</dbReference>
<comment type="caution">
    <text evidence="6">Lacks conserved residue(s) required for the propagation of feature annotation.</text>
</comment>
<organism evidence="8 9">
    <name type="scientific">Thalassococcus lentus</name>
    <dbReference type="NCBI Taxonomy" id="1210524"/>
    <lineage>
        <taxon>Bacteria</taxon>
        <taxon>Pseudomonadati</taxon>
        <taxon>Pseudomonadota</taxon>
        <taxon>Alphaproteobacteria</taxon>
        <taxon>Rhodobacterales</taxon>
        <taxon>Roseobacteraceae</taxon>
        <taxon>Thalassococcus</taxon>
    </lineage>
</organism>
<feature type="binding site" evidence="6">
    <location>
        <begin position="223"/>
        <end position="228"/>
    </location>
    <ligand>
        <name>GTP</name>
        <dbReference type="ChEBI" id="CHEBI:37565"/>
    </ligand>
</feature>
<comment type="cofactor">
    <cofactor evidence="6">
        <name>K(+)</name>
        <dbReference type="ChEBI" id="CHEBI:29103"/>
    </cofactor>
    <text evidence="6">Binds 1 potassium ion per subunit.</text>
</comment>
<evidence type="ECO:0000259" key="7">
    <source>
        <dbReference type="PROSITE" id="PS51709"/>
    </source>
</evidence>
<keyword evidence="3 6" id="KW-0547">Nucleotide-binding</keyword>
<evidence type="ECO:0000256" key="1">
    <source>
        <dbReference type="ARBA" id="ARBA00011043"/>
    </source>
</evidence>
<keyword evidence="5 6" id="KW-0342">GTP-binding</keyword>
<proteinExistence type="inferred from homology"/>
<gene>
    <name evidence="6 8" type="primary">mnmE</name>
    <name evidence="6" type="synonym">trmE</name>
    <name evidence="8" type="ORF">PFY00_01560</name>
</gene>
<dbReference type="PANTHER" id="PTHR42714:SF2">
    <property type="entry name" value="TRNA MODIFICATION GTPASE GTPBP3, MITOCHONDRIAL"/>
    <property type="match status" value="1"/>
</dbReference>
<keyword evidence="6" id="KW-0460">Magnesium</keyword>
<dbReference type="PROSITE" id="PS51709">
    <property type="entry name" value="G_TRME"/>
    <property type="match status" value="1"/>
</dbReference>
<dbReference type="InterPro" id="IPR006073">
    <property type="entry name" value="GTP-bd"/>
</dbReference>